<dbReference type="EMBL" id="UINC01006345">
    <property type="protein sequence ID" value="SVA26975.1"/>
    <property type="molecule type" value="Genomic_DNA"/>
</dbReference>
<dbReference type="InterPro" id="IPR032165">
    <property type="entry name" value="DUF5001"/>
</dbReference>
<accession>A0A381UFI2</accession>
<dbReference type="InterPro" id="IPR003141">
    <property type="entry name" value="Pol/His_phosphatase_N"/>
</dbReference>
<organism evidence="2">
    <name type="scientific">marine metagenome</name>
    <dbReference type="NCBI Taxonomy" id="408172"/>
    <lineage>
        <taxon>unclassified sequences</taxon>
        <taxon>metagenomes</taxon>
        <taxon>ecological metagenomes</taxon>
    </lineage>
</organism>
<dbReference type="PANTHER" id="PTHR42924:SF3">
    <property type="entry name" value="POLYMERASE_HISTIDINOL PHOSPHATASE N-TERMINAL DOMAIN-CONTAINING PROTEIN"/>
    <property type="match status" value="1"/>
</dbReference>
<gene>
    <name evidence="2" type="ORF">METZ01_LOCUS79829</name>
</gene>
<dbReference type="Gene3D" id="3.20.20.140">
    <property type="entry name" value="Metal-dependent hydrolases"/>
    <property type="match status" value="1"/>
</dbReference>
<dbReference type="SUPFAM" id="SSF89550">
    <property type="entry name" value="PHP domain-like"/>
    <property type="match status" value="1"/>
</dbReference>
<dbReference type="GO" id="GO:0035312">
    <property type="term" value="F:5'-3' DNA exonuclease activity"/>
    <property type="evidence" value="ECO:0007669"/>
    <property type="project" value="TreeGrafter"/>
</dbReference>
<proteinExistence type="predicted"/>
<dbReference type="InterPro" id="IPR016195">
    <property type="entry name" value="Pol/histidinol_Pase-like"/>
</dbReference>
<dbReference type="InterPro" id="IPR052018">
    <property type="entry name" value="PHP_domain"/>
</dbReference>
<dbReference type="Pfam" id="PF16392">
    <property type="entry name" value="DUF5001"/>
    <property type="match status" value="1"/>
</dbReference>
<dbReference type="AlphaFoldDB" id="A0A381UFI2"/>
<protein>
    <recommendedName>
        <fullName evidence="1">Polymerase/histidinol phosphatase N-terminal domain-containing protein</fullName>
    </recommendedName>
</protein>
<evidence type="ECO:0000313" key="2">
    <source>
        <dbReference type="EMBL" id="SVA26975.1"/>
    </source>
</evidence>
<reference evidence="2" key="1">
    <citation type="submission" date="2018-05" db="EMBL/GenBank/DDBJ databases">
        <authorList>
            <person name="Lanie J.A."/>
            <person name="Ng W.-L."/>
            <person name="Kazmierczak K.M."/>
            <person name="Andrzejewski T.M."/>
            <person name="Davidsen T.M."/>
            <person name="Wayne K.J."/>
            <person name="Tettelin H."/>
            <person name="Glass J.I."/>
            <person name="Rusch D."/>
            <person name="Podicherti R."/>
            <person name="Tsui H.-C.T."/>
            <person name="Winkler M.E."/>
        </authorList>
    </citation>
    <scope>NUCLEOTIDE SEQUENCE</scope>
</reference>
<evidence type="ECO:0000259" key="1">
    <source>
        <dbReference type="SMART" id="SM00481"/>
    </source>
</evidence>
<feature type="domain" description="Polymerase/histidinol phosphatase N-terminal" evidence="1">
    <location>
        <begin position="18"/>
        <end position="96"/>
    </location>
</feature>
<feature type="non-terminal residue" evidence="2">
    <location>
        <position position="1"/>
    </location>
</feature>
<name>A0A381UFI2_9ZZZZ</name>
<dbReference type="SMART" id="SM00481">
    <property type="entry name" value="POLIIIAc"/>
    <property type="match status" value="1"/>
</dbReference>
<dbReference type="PANTHER" id="PTHR42924">
    <property type="entry name" value="EXONUCLEASE"/>
    <property type="match status" value="1"/>
</dbReference>
<dbReference type="CDD" id="cd12112">
    <property type="entry name" value="PHP_HisPPase_Chlorobi_like"/>
    <property type="match status" value="1"/>
</dbReference>
<sequence>DNRAIEFPNIPEYLTLKCDLHMHTVFSDGSVWPDIRVEEAVRDGLDAIATTEHLEYQPWRNDIPHPDRNRSHQLASYFSRDENLIVINGSEITRSMPPGHANAIFIEDANRLILDDPLDVFQEARRQGAFIFWNHPHWISQSPDALVPLSNIHKELIRDGLLEGIEVVNDTTYSDEALQIALDHNLTILGTSDIHGIVDWQYKIPDSGHRPVTLVFSRERTARSIKQGLKNRRTVVWFNNLLIGREEYILPLINECLDITAVRYRKGSSVVSVTISNHSDAEFVMRNLSQFNFYADADLVTIPPHGEKILEVKTLRSPSKFELRFSVLNAITAPGIHPEITLPVTRR</sequence>
<dbReference type="GO" id="GO:0004534">
    <property type="term" value="F:5'-3' RNA exonuclease activity"/>
    <property type="evidence" value="ECO:0007669"/>
    <property type="project" value="TreeGrafter"/>
</dbReference>